<name>A0A1C9W9C7_9GAMM</name>
<organism evidence="2 3">
    <name type="scientific">Microbulbifer aggregans</name>
    <dbReference type="NCBI Taxonomy" id="1769779"/>
    <lineage>
        <taxon>Bacteria</taxon>
        <taxon>Pseudomonadati</taxon>
        <taxon>Pseudomonadota</taxon>
        <taxon>Gammaproteobacteria</taxon>
        <taxon>Cellvibrionales</taxon>
        <taxon>Microbulbiferaceae</taxon>
        <taxon>Microbulbifer</taxon>
    </lineage>
</organism>
<dbReference type="PANTHER" id="PTHR43796">
    <property type="entry name" value="CARBOXYNORSPERMIDINE SYNTHASE"/>
    <property type="match status" value="1"/>
</dbReference>
<dbReference type="OrthoDB" id="528778at2"/>
<gene>
    <name evidence="2" type="ORF">AUP74_02333</name>
</gene>
<dbReference type="PANTHER" id="PTHR43796:SF2">
    <property type="entry name" value="CARBOXYNORSPERMIDINE SYNTHASE"/>
    <property type="match status" value="1"/>
</dbReference>
<dbReference type="SUPFAM" id="SSF51735">
    <property type="entry name" value="NAD(P)-binding Rossmann-fold domains"/>
    <property type="match status" value="1"/>
</dbReference>
<dbReference type="PATRIC" id="fig|1769779.3.peg.2329"/>
<evidence type="ECO:0000313" key="2">
    <source>
        <dbReference type="EMBL" id="AOS97741.1"/>
    </source>
</evidence>
<dbReference type="Gene3D" id="3.40.50.720">
    <property type="entry name" value="NAD(P)-binding Rossmann-like Domain"/>
    <property type="match status" value="1"/>
</dbReference>
<accession>A0A1C9W9C7</accession>
<dbReference type="Proteomes" id="UP000095672">
    <property type="component" value="Chromosome"/>
</dbReference>
<evidence type="ECO:0000313" key="3">
    <source>
        <dbReference type="Proteomes" id="UP000095672"/>
    </source>
</evidence>
<proteinExistence type="predicted"/>
<dbReference type="RefSeq" id="WP_069947706.1">
    <property type="nucleotide sequence ID" value="NZ_CP014143.1"/>
</dbReference>
<protein>
    <submittedName>
        <fullName evidence="2">Saccharopine dehydrogenase</fullName>
    </submittedName>
</protein>
<dbReference type="InterPro" id="IPR005097">
    <property type="entry name" value="Sacchrp_dh_NADP-bd"/>
</dbReference>
<dbReference type="EMBL" id="CP014143">
    <property type="protein sequence ID" value="AOS97741.1"/>
    <property type="molecule type" value="Genomic_DNA"/>
</dbReference>
<keyword evidence="3" id="KW-1185">Reference proteome</keyword>
<evidence type="ECO:0000259" key="1">
    <source>
        <dbReference type="Pfam" id="PF03435"/>
    </source>
</evidence>
<reference evidence="3" key="1">
    <citation type="submission" date="2016-01" db="EMBL/GenBank/DDBJ databases">
        <title>Complete genome sequence of Microbulbifer sp. CCB-MM1, a halophile isolated from Matang Mangrove Forest, Perak.</title>
        <authorList>
            <person name="Moh T.H."/>
            <person name="Dinesh B."/>
            <person name="Lau N.-S."/>
            <person name="Go F."/>
            <person name="Alexander Chong S.-C."/>
        </authorList>
    </citation>
    <scope>NUCLEOTIDE SEQUENCE [LARGE SCALE GENOMIC DNA]</scope>
    <source>
        <strain evidence="3">CCB-MM1</strain>
    </source>
</reference>
<sequence length="385" mass="41734">MVRNYKKRVLILGGYGSFGSRIAQLLSNEPDIQLIIAGRDKFRADLLAAKLPNLAEGLRLERDSINLAAQLKALHLDLLIHCAGPFQRQDYRVAQACIEAHTPYIDIADGRRFVCDFPRLSPAAEAAGVPLVSGASTLPALSSAALALLSHDFGRIDSARIEIAPGHRIERGLAMVRAGFESLGESFPVLRRGQWRETFAGNRLRRVQLAHPIGERWVCDFEVPDLELWPRAQTSLSDMRFGTGVQPRTLQLGLAACAHLARLRLPATESWFASLGHKLAARWPGGSPHGGMQIRIQGENHAGLALTRRWQILGLDGDGPWIPAAPAAALARKILRGEGPAAGAAICWQLLGMDEILRELTPYSVVTAVDTLEGQSTLSSAIAGT</sequence>
<dbReference type="AlphaFoldDB" id="A0A1C9W9C7"/>
<dbReference type="STRING" id="1769779.AUP74_02333"/>
<dbReference type="KEGG" id="micc:AUP74_02333"/>
<dbReference type="Pfam" id="PF03435">
    <property type="entry name" value="Sacchrp_dh_NADP"/>
    <property type="match status" value="1"/>
</dbReference>
<feature type="domain" description="Saccharopine dehydrogenase NADP binding" evidence="1">
    <location>
        <begin position="9"/>
        <end position="108"/>
    </location>
</feature>
<dbReference type="InterPro" id="IPR036291">
    <property type="entry name" value="NAD(P)-bd_dom_sf"/>
</dbReference>